<keyword evidence="5 6" id="KW-0472">Membrane</keyword>
<evidence type="ECO:0000256" key="2">
    <source>
        <dbReference type="ARBA" id="ARBA00022475"/>
    </source>
</evidence>
<dbReference type="EMBL" id="BSNF01000010">
    <property type="protein sequence ID" value="GLQ07967.1"/>
    <property type="molecule type" value="Genomic_DNA"/>
</dbReference>
<dbReference type="RefSeq" id="WP_169561911.1">
    <property type="nucleotide sequence ID" value="NZ_BSNF01000010.1"/>
</dbReference>
<dbReference type="InterPro" id="IPR003838">
    <property type="entry name" value="ABC3_permease_C"/>
</dbReference>
<feature type="transmembrane region" description="Helical" evidence="6">
    <location>
        <begin position="372"/>
        <end position="394"/>
    </location>
</feature>
<evidence type="ECO:0000313" key="10">
    <source>
        <dbReference type="Proteomes" id="UP001161409"/>
    </source>
</evidence>
<comment type="caution">
    <text evidence="9">The sequence shown here is derived from an EMBL/GenBank/DDBJ whole genome shotgun (WGS) entry which is preliminary data.</text>
</comment>
<keyword evidence="9" id="KW-0808">Transferase</keyword>
<feature type="transmembrane region" description="Helical" evidence="6">
    <location>
        <begin position="731"/>
        <end position="754"/>
    </location>
</feature>
<dbReference type="Proteomes" id="UP001161409">
    <property type="component" value="Unassembled WGS sequence"/>
</dbReference>
<feature type="transmembrane region" description="Helical" evidence="6">
    <location>
        <begin position="329"/>
        <end position="352"/>
    </location>
</feature>
<sequence length="855" mass="91227">MIARNVDSVGPTGEPLSLALKYALRDLRGGLKGFRIFIACLILGVAAIAGVGTLSSSINAGLQANGRVILGGDVDLRLTSRPASPEEYDWITRQGTVSDMQMLRAMAHAVDNPSRVLTELKAVDGVYPLFGSLNVDGQTVDGKMLQGVLGPEGGPFGALVEGTLLDRLKLAVGDKLRIGGLEVTVRGIIQSEPDKASQGMALGPRVIISTEALKQTGLIQPGSLIRFHYRLDLNEGTSIADFRGQVMTALPDAGWRITDSSNGAPGIKRFVDRVALFLTLVGLTALIVGGVGVGNAIRAYLDGKIPSIATLKCLGASSRFIFRMHFLQVLMLAFMGSLIGVLLGLGGAFVASKFLAQALPVPAVVTLQWQPLALAMTYGLLTASLFAIWPLARARETPAASLFRDAFSRHRWPRPAYLVMMGLALAFLIGLAIVTAEEKIFAIGFVAAALGIFALLFGVGYLVQFVARQVPRSRIPYLRLAIANLHRPGAATASVVLSLGLGLTLFVTVALIEGNLRAQVQDQLPENAPAFFFIDIQNDQLDSFVETASSLKGISDINHVPNLRGRIVRVNGVPAAEVAVASDVKWVLRGDRGLTYSRTKPVNAIVVKGEWWPEDYQGKPLISLDQDAARGMGLDIGDTLTVNVMGREITGEIANLREIDWSTLAINFVIVFDAGTLTAAPHSHLATAKADGESEAELFRTITGQFSNISVVRMKEALQTVSRILEQLSSAVTATASITLVAGVFVLAGAFAAGHRKRVYDAVILKVLGATRRDIFKTFLIEYALIGLVTSLIAVAAGWVAAWVVITEILDAKWTHLPGTVAGTILVSVTVTLLFGMYGSWRALGEKTAPVLRSD</sequence>
<feature type="transmembrane region" description="Helical" evidence="6">
    <location>
        <begin position="34"/>
        <end position="54"/>
    </location>
</feature>
<evidence type="ECO:0000256" key="5">
    <source>
        <dbReference type="ARBA" id="ARBA00023136"/>
    </source>
</evidence>
<evidence type="ECO:0000313" key="9">
    <source>
        <dbReference type="EMBL" id="GLQ07967.1"/>
    </source>
</evidence>
<reference evidence="9" key="1">
    <citation type="journal article" date="2014" name="Int. J. Syst. Evol. Microbiol.">
        <title>Complete genome of a new Firmicutes species belonging to the dominant human colonic microbiota ('Ruminococcus bicirculans') reveals two chromosomes and a selective capacity to utilize plant glucans.</title>
        <authorList>
            <consortium name="NISC Comparative Sequencing Program"/>
            <person name="Wegmann U."/>
            <person name="Louis P."/>
            <person name="Goesmann A."/>
            <person name="Henrissat B."/>
            <person name="Duncan S.H."/>
            <person name="Flint H.J."/>
        </authorList>
    </citation>
    <scope>NUCLEOTIDE SEQUENCE</scope>
    <source>
        <strain evidence="9">NBRC 103408</strain>
    </source>
</reference>
<evidence type="ECO:0000256" key="4">
    <source>
        <dbReference type="ARBA" id="ARBA00022989"/>
    </source>
</evidence>
<organism evidence="9 10">
    <name type="scientific">Sneathiella chinensis</name>
    <dbReference type="NCBI Taxonomy" id="349750"/>
    <lineage>
        <taxon>Bacteria</taxon>
        <taxon>Pseudomonadati</taxon>
        <taxon>Pseudomonadota</taxon>
        <taxon>Alphaproteobacteria</taxon>
        <taxon>Sneathiellales</taxon>
        <taxon>Sneathiellaceae</taxon>
        <taxon>Sneathiella</taxon>
    </lineage>
</organism>
<comment type="subcellular location">
    <subcellularLocation>
        <location evidence="1">Cell membrane</location>
        <topology evidence="1">Multi-pass membrane protein</topology>
    </subcellularLocation>
</comment>
<dbReference type="Pfam" id="PF02687">
    <property type="entry name" value="FtsX"/>
    <property type="match status" value="2"/>
</dbReference>
<gene>
    <name evidence="9" type="ORF">GCM10007924_31890</name>
</gene>
<keyword evidence="4 6" id="KW-1133">Transmembrane helix</keyword>
<dbReference type="Pfam" id="PF12704">
    <property type="entry name" value="MacB_PCD"/>
    <property type="match status" value="1"/>
</dbReference>
<evidence type="ECO:0000259" key="7">
    <source>
        <dbReference type="Pfam" id="PF02687"/>
    </source>
</evidence>
<feature type="domain" description="ABC3 transporter permease C-terminal" evidence="7">
    <location>
        <begin position="281"/>
        <end position="397"/>
    </location>
</feature>
<dbReference type="InterPro" id="IPR038766">
    <property type="entry name" value="Membrane_comp_ABC_pdt"/>
</dbReference>
<feature type="transmembrane region" description="Helical" evidence="6">
    <location>
        <begin position="440"/>
        <end position="467"/>
    </location>
</feature>
<evidence type="ECO:0000256" key="3">
    <source>
        <dbReference type="ARBA" id="ARBA00022692"/>
    </source>
</evidence>
<proteinExistence type="predicted"/>
<feature type="transmembrane region" description="Helical" evidence="6">
    <location>
        <begin position="817"/>
        <end position="838"/>
    </location>
</feature>
<feature type="transmembrane region" description="Helical" evidence="6">
    <location>
        <begin position="775"/>
        <end position="805"/>
    </location>
</feature>
<reference evidence="9" key="2">
    <citation type="submission" date="2023-01" db="EMBL/GenBank/DDBJ databases">
        <title>Draft genome sequence of Sneathiella chinensis strain NBRC 103408.</title>
        <authorList>
            <person name="Sun Q."/>
            <person name="Mori K."/>
        </authorList>
    </citation>
    <scope>NUCLEOTIDE SEQUENCE</scope>
    <source>
        <strain evidence="9">NBRC 103408</strain>
    </source>
</reference>
<name>A0ABQ5U739_9PROT</name>
<dbReference type="PANTHER" id="PTHR30287:SF1">
    <property type="entry name" value="INNER MEMBRANE PROTEIN"/>
    <property type="match status" value="1"/>
</dbReference>
<protein>
    <submittedName>
        <fullName evidence="9">Glycosyl transferase family 1</fullName>
    </submittedName>
</protein>
<keyword evidence="10" id="KW-1185">Reference proteome</keyword>
<accession>A0ABQ5U739</accession>
<evidence type="ECO:0000256" key="6">
    <source>
        <dbReference type="SAM" id="Phobius"/>
    </source>
</evidence>
<feature type="domain" description="ABC3 transporter permease C-terminal" evidence="7">
    <location>
        <begin position="736"/>
        <end position="845"/>
    </location>
</feature>
<feature type="transmembrane region" description="Helical" evidence="6">
    <location>
        <begin position="274"/>
        <end position="293"/>
    </location>
</feature>
<dbReference type="InterPro" id="IPR025857">
    <property type="entry name" value="MacB_PCD"/>
</dbReference>
<feature type="transmembrane region" description="Helical" evidence="6">
    <location>
        <begin position="488"/>
        <end position="512"/>
    </location>
</feature>
<dbReference type="GO" id="GO:0016740">
    <property type="term" value="F:transferase activity"/>
    <property type="evidence" value="ECO:0007669"/>
    <property type="project" value="UniProtKB-KW"/>
</dbReference>
<keyword evidence="2" id="KW-1003">Cell membrane</keyword>
<evidence type="ECO:0000259" key="8">
    <source>
        <dbReference type="Pfam" id="PF12704"/>
    </source>
</evidence>
<dbReference type="PANTHER" id="PTHR30287">
    <property type="entry name" value="MEMBRANE COMPONENT OF PREDICTED ABC SUPERFAMILY METABOLITE UPTAKE TRANSPORTER"/>
    <property type="match status" value="1"/>
</dbReference>
<keyword evidence="3 6" id="KW-0812">Transmembrane</keyword>
<feature type="transmembrane region" description="Helical" evidence="6">
    <location>
        <begin position="415"/>
        <end position="434"/>
    </location>
</feature>
<evidence type="ECO:0000256" key="1">
    <source>
        <dbReference type="ARBA" id="ARBA00004651"/>
    </source>
</evidence>
<feature type="domain" description="MacB-like periplasmic core" evidence="8">
    <location>
        <begin position="38"/>
        <end position="241"/>
    </location>
</feature>